<dbReference type="AlphaFoldDB" id="A0A0A2SWV5"/>
<name>A0A0A2SWV5_9GAMM</name>
<reference evidence="1 2" key="1">
    <citation type="submission" date="2014-05" db="EMBL/GenBank/DDBJ databases">
        <authorList>
            <person name="Rizzardi K."/>
            <person name="Winiecka-Krusnell J."/>
            <person name="Ramliden M."/>
            <person name="Alm E."/>
            <person name="Andersson S."/>
            <person name="Byfors S."/>
        </authorList>
    </citation>
    <scope>NUCLEOTIDE SEQUENCE [LARGE SCALE GENOMIC DNA]</scope>
    <source>
        <strain evidence="1 2">LEGN</strain>
    </source>
</reference>
<comment type="caution">
    <text evidence="1">The sequence shown here is derived from an EMBL/GenBank/DDBJ whole genome shotgun (WGS) entry which is preliminary data.</text>
</comment>
<dbReference type="OrthoDB" id="278697at2"/>
<accession>A0A0A2SWV5</accession>
<evidence type="ECO:0000313" key="1">
    <source>
        <dbReference type="EMBL" id="KGP64221.1"/>
    </source>
</evidence>
<protein>
    <submittedName>
        <fullName evidence="1">Uncharacterized protein</fullName>
    </submittedName>
</protein>
<proteinExistence type="predicted"/>
<dbReference type="RefSeq" id="WP_035886886.1">
    <property type="nucleotide sequence ID" value="NZ_JNCF01000003.1"/>
</dbReference>
<evidence type="ECO:0000313" key="2">
    <source>
        <dbReference type="Proteomes" id="UP000054422"/>
    </source>
</evidence>
<dbReference type="Proteomes" id="UP000054422">
    <property type="component" value="Unassembled WGS sequence"/>
</dbReference>
<organism evidence="1 2">
    <name type="scientific">Legionella norrlandica</name>
    <dbReference type="NCBI Taxonomy" id="1498499"/>
    <lineage>
        <taxon>Bacteria</taxon>
        <taxon>Pseudomonadati</taxon>
        <taxon>Pseudomonadota</taxon>
        <taxon>Gammaproteobacteria</taxon>
        <taxon>Legionellales</taxon>
        <taxon>Legionellaceae</taxon>
        <taxon>Legionella</taxon>
    </lineage>
</organism>
<keyword evidence="2" id="KW-1185">Reference proteome</keyword>
<gene>
    <name evidence="1" type="ORF">EP47_03990</name>
</gene>
<dbReference type="EMBL" id="JNCF01000003">
    <property type="protein sequence ID" value="KGP64221.1"/>
    <property type="molecule type" value="Genomic_DNA"/>
</dbReference>
<sequence length="139" mass="16736">MKYTLSNLLNYKNEKIIAHFCHSHPEYSANEGRVIFEDLLAWMWLNEQRHSLGKKTHLFGPLLIMDEMWHSFILHTRDYFDFSMKYFGDYFHHNVEPLGFEHVLEEGELADYLEDCFKYLSKEWVERRFSAAFAESIDS</sequence>